<organism evidence="3 4">
    <name type="scientific">Cnephaeus nilssonii</name>
    <name type="common">Northern bat</name>
    <name type="synonym">Eptesicus nilssonii</name>
    <dbReference type="NCBI Taxonomy" id="3371016"/>
    <lineage>
        <taxon>Eukaryota</taxon>
        <taxon>Metazoa</taxon>
        <taxon>Chordata</taxon>
        <taxon>Craniata</taxon>
        <taxon>Vertebrata</taxon>
        <taxon>Euteleostomi</taxon>
        <taxon>Mammalia</taxon>
        <taxon>Eutheria</taxon>
        <taxon>Laurasiatheria</taxon>
        <taxon>Chiroptera</taxon>
        <taxon>Yangochiroptera</taxon>
        <taxon>Vespertilionidae</taxon>
        <taxon>Cnephaeus</taxon>
    </lineage>
</organism>
<proteinExistence type="predicted"/>
<evidence type="ECO:0000256" key="1">
    <source>
        <dbReference type="SAM" id="MobiDB-lite"/>
    </source>
</evidence>
<dbReference type="InterPro" id="IPR050863">
    <property type="entry name" value="CenT-Element_Derived"/>
</dbReference>
<evidence type="ECO:0000259" key="2">
    <source>
        <dbReference type="Pfam" id="PF03184"/>
    </source>
</evidence>
<sequence>MNAERDSFKPSRRWFDKCKKRGGIHSVARHGEAASPNKVAADNFMTEFQEHIEAEGFVPQQVFTCDETSLFWKKMPTRTYVTQEEESLLGHKPADVIVAWNASGDFRMKPLLVYHSGNPGVFKKDNVMRNKVHVMWKAHFSKAWVIRQFFIEWIHEVFAQKYLWEEQLPLRTLGMDKDPAHPPGLESELVEEYSFITVRFLPPNSTPLFQPMGQQVISNFKKLDTEILFNRCFEGWKEHFNILTGLRLIEKAWGEVSSRSMQSAWKKLWPEFVALRDFEGFEDEPVSVVEAIVSLSKSMGLEVDDDDGKEMLEDLTTELTTEELQDLQREQQETATEELSSEAEGREHIPTSLILQMLGK</sequence>
<dbReference type="Pfam" id="PF03184">
    <property type="entry name" value="DDE_1"/>
    <property type="match status" value="1"/>
</dbReference>
<reference evidence="3" key="1">
    <citation type="submission" date="2023-06" db="EMBL/GenBank/DDBJ databases">
        <title>Reference genome for the Northern bat (Eptesicus nilssonii), a most northern bat species.</title>
        <authorList>
            <person name="Laine V.N."/>
            <person name="Pulliainen A.T."/>
            <person name="Lilley T.M."/>
        </authorList>
    </citation>
    <scope>NUCLEOTIDE SEQUENCE</scope>
    <source>
        <strain evidence="3">BLF_Eptnil</strain>
        <tissue evidence="3">Kidney</tissue>
    </source>
</reference>
<dbReference type="EMBL" id="JAULJE010000017">
    <property type="protein sequence ID" value="KAK1332815.1"/>
    <property type="molecule type" value="Genomic_DNA"/>
</dbReference>
<keyword evidence="4" id="KW-1185">Reference proteome</keyword>
<dbReference type="PANTHER" id="PTHR19303">
    <property type="entry name" value="TRANSPOSON"/>
    <property type="match status" value="1"/>
</dbReference>
<comment type="caution">
    <text evidence="3">The sequence shown here is derived from an EMBL/GenBank/DDBJ whole genome shotgun (WGS) entry which is preliminary data.</text>
</comment>
<dbReference type="GO" id="GO:0003677">
    <property type="term" value="F:DNA binding"/>
    <property type="evidence" value="ECO:0007669"/>
    <property type="project" value="TreeGrafter"/>
</dbReference>
<dbReference type="AlphaFoldDB" id="A0AA40HKC6"/>
<feature type="domain" description="DDE-1" evidence="2">
    <location>
        <begin position="97"/>
        <end position="265"/>
    </location>
</feature>
<name>A0AA40HKC6_CNENI</name>
<protein>
    <recommendedName>
        <fullName evidence="2">DDE-1 domain-containing protein</fullName>
    </recommendedName>
</protein>
<evidence type="ECO:0000313" key="3">
    <source>
        <dbReference type="EMBL" id="KAK1332815.1"/>
    </source>
</evidence>
<dbReference type="PANTHER" id="PTHR19303:SF27">
    <property type="entry name" value="HTH CENPB-TYPE DOMAIN-CONTAINING PROTEIN"/>
    <property type="match status" value="1"/>
</dbReference>
<dbReference type="InterPro" id="IPR004875">
    <property type="entry name" value="DDE_SF_endonuclease_dom"/>
</dbReference>
<gene>
    <name evidence="3" type="ORF">QTO34_006346</name>
</gene>
<dbReference type="Proteomes" id="UP001177744">
    <property type="component" value="Unassembled WGS sequence"/>
</dbReference>
<dbReference type="GO" id="GO:0005634">
    <property type="term" value="C:nucleus"/>
    <property type="evidence" value="ECO:0007669"/>
    <property type="project" value="TreeGrafter"/>
</dbReference>
<accession>A0AA40HKC6</accession>
<evidence type="ECO:0000313" key="4">
    <source>
        <dbReference type="Proteomes" id="UP001177744"/>
    </source>
</evidence>
<feature type="region of interest" description="Disordered" evidence="1">
    <location>
        <begin position="326"/>
        <end position="351"/>
    </location>
</feature>